<dbReference type="Proteomes" id="UP001175226">
    <property type="component" value="Unassembled WGS sequence"/>
</dbReference>
<proteinExistence type="predicted"/>
<dbReference type="EMBL" id="JAUEPT010000001">
    <property type="protein sequence ID" value="KAK0456848.1"/>
    <property type="molecule type" value="Genomic_DNA"/>
</dbReference>
<dbReference type="AlphaFoldDB" id="A0AA39K9Q2"/>
<name>A0AA39K9Q2_9AGAR</name>
<reference evidence="1" key="1">
    <citation type="submission" date="2023-06" db="EMBL/GenBank/DDBJ databases">
        <authorList>
            <consortium name="Lawrence Berkeley National Laboratory"/>
            <person name="Ahrendt S."/>
            <person name="Sahu N."/>
            <person name="Indic B."/>
            <person name="Wong-Bajracharya J."/>
            <person name="Merenyi Z."/>
            <person name="Ke H.-M."/>
            <person name="Monk M."/>
            <person name="Kocsube S."/>
            <person name="Drula E."/>
            <person name="Lipzen A."/>
            <person name="Balint B."/>
            <person name="Henrissat B."/>
            <person name="Andreopoulos B."/>
            <person name="Martin F.M."/>
            <person name="Harder C.B."/>
            <person name="Rigling D."/>
            <person name="Ford K.L."/>
            <person name="Foster G.D."/>
            <person name="Pangilinan J."/>
            <person name="Papanicolaou A."/>
            <person name="Barry K."/>
            <person name="LaButti K."/>
            <person name="Viragh M."/>
            <person name="Koriabine M."/>
            <person name="Yan M."/>
            <person name="Riley R."/>
            <person name="Champramary S."/>
            <person name="Plett K.L."/>
            <person name="Tsai I.J."/>
            <person name="Slot J."/>
            <person name="Sipos G."/>
            <person name="Plett J."/>
            <person name="Nagy L.G."/>
            <person name="Grigoriev I.V."/>
        </authorList>
    </citation>
    <scope>NUCLEOTIDE SEQUENCE</scope>
    <source>
        <strain evidence="1">FPL87.14</strain>
    </source>
</reference>
<organism evidence="1 2">
    <name type="scientific">Armillaria borealis</name>
    <dbReference type="NCBI Taxonomy" id="47425"/>
    <lineage>
        <taxon>Eukaryota</taxon>
        <taxon>Fungi</taxon>
        <taxon>Dikarya</taxon>
        <taxon>Basidiomycota</taxon>
        <taxon>Agaricomycotina</taxon>
        <taxon>Agaricomycetes</taxon>
        <taxon>Agaricomycetidae</taxon>
        <taxon>Agaricales</taxon>
        <taxon>Marasmiineae</taxon>
        <taxon>Physalacriaceae</taxon>
        <taxon>Armillaria</taxon>
    </lineage>
</organism>
<evidence type="ECO:0000313" key="2">
    <source>
        <dbReference type="Proteomes" id="UP001175226"/>
    </source>
</evidence>
<keyword evidence="2" id="KW-1185">Reference proteome</keyword>
<protein>
    <submittedName>
        <fullName evidence="1">Uncharacterized protein</fullName>
    </submittedName>
</protein>
<accession>A0AA39K9Q2</accession>
<sequence length="230" mass="25796">MLSSHHPALANVIPADYPTAADFCVLGLYREPMISLDVGLCEAHAPVLWRAMDPAKLARFLGGKFSSWGSDYGILSDFGKHIFPGLVLHEFIQQVLQSEGEKKILTPYRLFKDVILNPGPHQTARYKKEMRVKLVVSSTLVQEITGSLSGTYSTPKSTSEVAAFCNPDNQTIIVTIFPFSLSYLSSAYLISSYLRRPSLIYGYWTGLHHDHHVYIGRLQFLYYGSRYSLA</sequence>
<comment type="caution">
    <text evidence="1">The sequence shown here is derived from an EMBL/GenBank/DDBJ whole genome shotgun (WGS) entry which is preliminary data.</text>
</comment>
<evidence type="ECO:0000313" key="1">
    <source>
        <dbReference type="EMBL" id="KAK0456848.1"/>
    </source>
</evidence>
<gene>
    <name evidence="1" type="ORF">EV421DRAFT_1922781</name>
</gene>